<dbReference type="EMBL" id="LDYI01000177">
    <property type="protein sequence ID" value="KPO03980.1"/>
    <property type="molecule type" value="Genomic_DNA"/>
</dbReference>
<sequence>MKTLDKQVDVTPDEDAVMQKISGGVSIAGINDIISCDDFYRFQQRGMIKITDSYGVQTTESGYSIDFVGTYTDPLKHAVYPDRRDGALKSSIAKWVLGMMSEGNNRQIRSAETFLVELFGSNYGDVIASYGDTLSPEAIQEKIADAIARMPEKTSQGATRNGDSELEVTNAIFGTNEFRASDYEITTAQFGTIGIYSNKAEIKQAMDAASARIAAEREANLNHAVAALTQSWVTAIREAATTGKITPAIADVVNDGSKFMDAYQMDAVQLPSAYGQLSYRMTYNLVSMFTDLAILGLVDLNEVTPELLSMRKNHVEILQRINTVLAGRTDEEKQADADRINLALGNITEEEIAARNEKQEELSSIQGDATSIAQSLGLNYRVSTADLKMMYAPKFAAGEVFGLQEASGMKGVLFRAKDAIKAKFGARWLPAKAKNSDFPGNWWIIETKHNVADVLAVIQQYA</sequence>
<evidence type="ECO:0000313" key="1">
    <source>
        <dbReference type="EMBL" id="KPO03980.1"/>
    </source>
</evidence>
<gene>
    <name evidence="1" type="ORF">ACU57_26260</name>
</gene>
<reference evidence="1 2" key="1">
    <citation type="journal article" date="2015" name="Front. Microbiol.">
        <title>Genetic determinants of heat resistance in Escherichia coli.</title>
        <authorList>
            <person name="Mercer R.G."/>
            <person name="Zheng J."/>
            <person name="Garcia-Hernandez R."/>
            <person name="Ruan L."/>
            <person name="Ganzle M.G."/>
            <person name="McMullen L.M."/>
        </authorList>
    </citation>
    <scope>NUCLEOTIDE SEQUENCE [LARGE SCALE GENOMIC DNA]</scope>
    <source>
        <strain evidence="1 2">AW1.3</strain>
    </source>
</reference>
<protein>
    <submittedName>
        <fullName evidence="1">Uncharacterized protein</fullName>
    </submittedName>
</protein>
<proteinExistence type="predicted"/>
<comment type="caution">
    <text evidence="1">The sequence shown here is derived from an EMBL/GenBank/DDBJ whole genome shotgun (WGS) entry which is preliminary data.</text>
</comment>
<name>A0A0P7KLF8_ECOLX</name>
<accession>A0A0P7KLF8</accession>
<organism evidence="1 2">
    <name type="scientific">Escherichia coli</name>
    <dbReference type="NCBI Taxonomy" id="562"/>
    <lineage>
        <taxon>Bacteria</taxon>
        <taxon>Pseudomonadati</taxon>
        <taxon>Pseudomonadota</taxon>
        <taxon>Gammaproteobacteria</taxon>
        <taxon>Enterobacterales</taxon>
        <taxon>Enterobacteriaceae</taxon>
        <taxon>Escherichia</taxon>
    </lineage>
</organism>
<dbReference type="Proteomes" id="UP000050556">
    <property type="component" value="Unassembled WGS sequence"/>
</dbReference>
<evidence type="ECO:0000313" key="2">
    <source>
        <dbReference type="Proteomes" id="UP000050556"/>
    </source>
</evidence>
<dbReference type="AlphaFoldDB" id="A0A0P7KLF8"/>
<dbReference type="PATRIC" id="fig|562.7813.peg.1498"/>